<dbReference type="EMBL" id="QUMU01000018">
    <property type="protein sequence ID" value="REG22901.1"/>
    <property type="molecule type" value="Genomic_DNA"/>
</dbReference>
<protein>
    <submittedName>
        <fullName evidence="2">Uncharacterized protein</fullName>
    </submittedName>
</protein>
<proteinExistence type="predicted"/>
<name>A0AAC8Q9G9_9BACT</name>
<keyword evidence="1" id="KW-1133">Transmembrane helix</keyword>
<dbReference type="KEGG" id="age:AA314_04850"/>
<accession>A0AAC8Q9G9</accession>
<evidence type="ECO:0000313" key="3">
    <source>
        <dbReference type="EMBL" id="REG22901.1"/>
    </source>
</evidence>
<reference evidence="3 5" key="2">
    <citation type="submission" date="2018-08" db="EMBL/GenBank/DDBJ databases">
        <title>Genomic Encyclopedia of Archaeal and Bacterial Type Strains, Phase II (KMG-II): from individual species to whole genera.</title>
        <authorList>
            <person name="Goeker M."/>
        </authorList>
    </citation>
    <scope>NUCLEOTIDE SEQUENCE [LARGE SCALE GENOMIC DNA]</scope>
    <source>
        <strain evidence="3 5">DSM 2261</strain>
    </source>
</reference>
<evidence type="ECO:0000256" key="1">
    <source>
        <dbReference type="SAM" id="Phobius"/>
    </source>
</evidence>
<dbReference type="EMBL" id="CP011509">
    <property type="protein sequence ID" value="AKJ03224.1"/>
    <property type="molecule type" value="Genomic_DNA"/>
</dbReference>
<dbReference type="AlphaFoldDB" id="A0AAC8Q9G9"/>
<keyword evidence="5" id="KW-1185">Reference proteome</keyword>
<dbReference type="Proteomes" id="UP000035579">
    <property type="component" value="Chromosome"/>
</dbReference>
<organism evidence="2 4">
    <name type="scientific">Archangium gephyra</name>
    <dbReference type="NCBI Taxonomy" id="48"/>
    <lineage>
        <taxon>Bacteria</taxon>
        <taxon>Pseudomonadati</taxon>
        <taxon>Myxococcota</taxon>
        <taxon>Myxococcia</taxon>
        <taxon>Myxococcales</taxon>
        <taxon>Cystobacterineae</taxon>
        <taxon>Archangiaceae</taxon>
        <taxon>Archangium</taxon>
    </lineage>
</organism>
<feature type="transmembrane region" description="Helical" evidence="1">
    <location>
        <begin position="82"/>
        <end position="98"/>
    </location>
</feature>
<evidence type="ECO:0000313" key="5">
    <source>
        <dbReference type="Proteomes" id="UP000256345"/>
    </source>
</evidence>
<evidence type="ECO:0000313" key="2">
    <source>
        <dbReference type="EMBL" id="AKJ03224.1"/>
    </source>
</evidence>
<sequence>MAWAWDPFLLPALCRTCHGTLELDPGFAARCAYCGREDRLPANQLERALELKDRLAAAARVERQLSGTEELLVRRYEQPRQLTMMGLSIYLFSAWMLAKYFTDILPPLIRGAAPSLGVVVLSILPMASVLSIPLGMWMGFTWGRWRYRRDTRPLLFARPPAEPGQAARCRVCGAPLPPVSEPVARCLHCTSLSLLTGDLHQEALRRTGHRDEGLRGHAGRVSVAVTVRGRALAYELGWGWAMAIVLITLTMTLVTLAARTVPR</sequence>
<dbReference type="Proteomes" id="UP000256345">
    <property type="component" value="Unassembled WGS sequence"/>
</dbReference>
<keyword evidence="1" id="KW-0812">Transmembrane</keyword>
<keyword evidence="1" id="KW-0472">Membrane</keyword>
<evidence type="ECO:0000313" key="4">
    <source>
        <dbReference type="Proteomes" id="UP000035579"/>
    </source>
</evidence>
<gene>
    <name evidence="2" type="ORF">AA314_04850</name>
    <name evidence="3" type="ORF">ATI61_118106</name>
</gene>
<reference evidence="2 4" key="1">
    <citation type="submission" date="2015-05" db="EMBL/GenBank/DDBJ databases">
        <title>Genome assembly of Archangium gephyra DSM 2261.</title>
        <authorList>
            <person name="Sharma G."/>
            <person name="Subramanian S."/>
        </authorList>
    </citation>
    <scope>NUCLEOTIDE SEQUENCE [LARGE SCALE GENOMIC DNA]</scope>
    <source>
        <strain evidence="2 4">DSM 2261</strain>
    </source>
</reference>
<feature type="transmembrane region" description="Helical" evidence="1">
    <location>
        <begin position="238"/>
        <end position="258"/>
    </location>
</feature>
<dbReference type="RefSeq" id="WP_047857346.1">
    <property type="nucleotide sequence ID" value="NZ_CP011509.1"/>
</dbReference>
<feature type="transmembrane region" description="Helical" evidence="1">
    <location>
        <begin position="118"/>
        <end position="140"/>
    </location>
</feature>